<dbReference type="AlphaFoldDB" id="X1LL95"/>
<protein>
    <recommendedName>
        <fullName evidence="1">PAS domain-containing protein</fullName>
    </recommendedName>
</protein>
<dbReference type="NCBIfam" id="TIGR00229">
    <property type="entry name" value="sensory_box"/>
    <property type="match status" value="1"/>
</dbReference>
<dbReference type="CDD" id="cd00130">
    <property type="entry name" value="PAS"/>
    <property type="match status" value="1"/>
</dbReference>
<dbReference type="Pfam" id="PF08447">
    <property type="entry name" value="PAS_3"/>
    <property type="match status" value="1"/>
</dbReference>
<dbReference type="InterPro" id="IPR013655">
    <property type="entry name" value="PAS_fold_3"/>
</dbReference>
<name>X1LL95_9ZZZZ</name>
<dbReference type="SMART" id="SM00091">
    <property type="entry name" value="PAS"/>
    <property type="match status" value="1"/>
</dbReference>
<organism evidence="2">
    <name type="scientific">marine sediment metagenome</name>
    <dbReference type="NCBI Taxonomy" id="412755"/>
    <lineage>
        <taxon>unclassified sequences</taxon>
        <taxon>metagenomes</taxon>
        <taxon>ecological metagenomes</taxon>
    </lineage>
</organism>
<reference evidence="2" key="1">
    <citation type="journal article" date="2014" name="Front. Microbiol.">
        <title>High frequency of phylogenetically diverse reductive dehalogenase-homologous genes in deep subseafloor sedimentary metagenomes.</title>
        <authorList>
            <person name="Kawai M."/>
            <person name="Futagami T."/>
            <person name="Toyoda A."/>
            <person name="Takaki Y."/>
            <person name="Nishi S."/>
            <person name="Hori S."/>
            <person name="Arai W."/>
            <person name="Tsubouchi T."/>
            <person name="Morono Y."/>
            <person name="Uchiyama I."/>
            <person name="Ito T."/>
            <person name="Fujiyama A."/>
            <person name="Inagaki F."/>
            <person name="Takami H."/>
        </authorList>
    </citation>
    <scope>NUCLEOTIDE SEQUENCE</scope>
    <source>
        <strain evidence="2">Expedition CK06-06</strain>
    </source>
</reference>
<sequence>MKLRTKITELEHVKASQKQTEKKLAKSEELYRLITENTGDVITLQDFSLQATYRYISPSMKDVAGYEPEELLGKSPFEFIHPDDKKRLFPILKNYINSKLRKFFTDKELPTTKRIEFRFKDKEGNWRNFQTTGNIV</sequence>
<dbReference type="EMBL" id="BARV01018437">
    <property type="protein sequence ID" value="GAI19858.1"/>
    <property type="molecule type" value="Genomic_DNA"/>
</dbReference>
<proteinExistence type="predicted"/>
<accession>X1LL95</accession>
<dbReference type="Gene3D" id="3.30.450.20">
    <property type="entry name" value="PAS domain"/>
    <property type="match status" value="1"/>
</dbReference>
<evidence type="ECO:0000313" key="2">
    <source>
        <dbReference type="EMBL" id="GAI19858.1"/>
    </source>
</evidence>
<gene>
    <name evidence="2" type="ORF">S06H3_31179</name>
</gene>
<dbReference type="InterPro" id="IPR035965">
    <property type="entry name" value="PAS-like_dom_sf"/>
</dbReference>
<feature type="domain" description="PAS" evidence="1">
    <location>
        <begin position="27"/>
        <end position="99"/>
    </location>
</feature>
<dbReference type="PROSITE" id="PS50112">
    <property type="entry name" value="PAS"/>
    <property type="match status" value="1"/>
</dbReference>
<dbReference type="InterPro" id="IPR000014">
    <property type="entry name" value="PAS"/>
</dbReference>
<dbReference type="SUPFAM" id="SSF55785">
    <property type="entry name" value="PYP-like sensor domain (PAS domain)"/>
    <property type="match status" value="1"/>
</dbReference>
<evidence type="ECO:0000259" key="1">
    <source>
        <dbReference type="PROSITE" id="PS50112"/>
    </source>
</evidence>
<comment type="caution">
    <text evidence="2">The sequence shown here is derived from an EMBL/GenBank/DDBJ whole genome shotgun (WGS) entry which is preliminary data.</text>
</comment>